<dbReference type="PROSITE" id="PS51257">
    <property type="entry name" value="PROKAR_LIPOPROTEIN"/>
    <property type="match status" value="1"/>
</dbReference>
<dbReference type="SUPFAM" id="SSF53800">
    <property type="entry name" value="Chelatase"/>
    <property type="match status" value="1"/>
</dbReference>
<proteinExistence type="predicted"/>
<dbReference type="GO" id="GO:0019251">
    <property type="term" value="P:anaerobic cobalamin biosynthetic process"/>
    <property type="evidence" value="ECO:0007669"/>
    <property type="project" value="InterPro"/>
</dbReference>
<gene>
    <name evidence="1" type="ORF">EII33_07890</name>
</gene>
<dbReference type="InterPro" id="IPR010388">
    <property type="entry name" value="Anaerobic_Co-chelatase"/>
</dbReference>
<name>A0A3P2A7E4_9BACE</name>
<dbReference type="EMBL" id="RQYF01000032">
    <property type="protein sequence ID" value="RRD90848.1"/>
    <property type="molecule type" value="Genomic_DNA"/>
</dbReference>
<evidence type="ECO:0000313" key="1">
    <source>
        <dbReference type="EMBL" id="RRD90848.1"/>
    </source>
</evidence>
<keyword evidence="2" id="KW-1185">Reference proteome</keyword>
<dbReference type="Gene3D" id="3.40.50.1400">
    <property type="match status" value="2"/>
</dbReference>
<sequence>MKQFKFYLTAALTAVLTCTGFISCDNDDKESTVNPAEAKVFSEKKHDTAILLCTFGSTYNESLSVYDKIYNDFKAKFGGEADIYLSFTSRTCILRAEASTGEARYKLGDWLEAIGKAGYKRVAVQSLHVIPGEEYLSLMNTDVKKNFMIEDFPTIDVLKGANLLSEDEDTEKVAEVIYKHYKDAGILKDKKNLLLLMGHGNPDENYSANKKYSDVENALHAIESTDNNNIFVGTVDYGDMLFWPREEEENEADRIPVTTVEKMIADYPTCTYSKIMKYCHDNNLQPSEVNVYLAPFMSIAGDHAHNDLWGLEALAEHDNADYYQNTVKLNSNEYSWRERLTKIGFKVNKDFESHPIGQAGADHGIKSGCGIKALGDYPEIRQIWVDHLYKNWKNADAWENGKGYQLES</sequence>
<dbReference type="Proteomes" id="UP000279562">
    <property type="component" value="Unassembled WGS sequence"/>
</dbReference>
<evidence type="ECO:0000313" key="2">
    <source>
        <dbReference type="Proteomes" id="UP000279562"/>
    </source>
</evidence>
<dbReference type="Pfam" id="PF06180">
    <property type="entry name" value="CbiK"/>
    <property type="match status" value="2"/>
</dbReference>
<accession>A0A3P2A7E4</accession>
<organism evidence="1 2">
    <name type="scientific">Prevotella heparinolytica</name>
    <dbReference type="NCBI Taxonomy" id="28113"/>
    <lineage>
        <taxon>Bacteria</taxon>
        <taxon>Pseudomonadati</taxon>
        <taxon>Bacteroidota</taxon>
        <taxon>Bacteroidia</taxon>
        <taxon>Bacteroidales</taxon>
        <taxon>Bacteroidaceae</taxon>
        <taxon>Bacteroides</taxon>
    </lineage>
</organism>
<dbReference type="GO" id="GO:0016852">
    <property type="term" value="F:sirohydrochlorin cobaltochelatase activity"/>
    <property type="evidence" value="ECO:0007669"/>
    <property type="project" value="InterPro"/>
</dbReference>
<dbReference type="AlphaFoldDB" id="A0A3P2A7E4"/>
<dbReference type="RefSeq" id="WP_125239247.1">
    <property type="nucleotide sequence ID" value="NZ_RQYF01000032.1"/>
</dbReference>
<reference evidence="1 2" key="1">
    <citation type="submission" date="2018-11" db="EMBL/GenBank/DDBJ databases">
        <title>Genomes From Bacteria Associated with the Canine Oral Cavity: a Test Case for Automated Genome-Based Taxonomic Assignment.</title>
        <authorList>
            <person name="Coil D.A."/>
            <person name="Jospin G."/>
            <person name="Darling A.E."/>
            <person name="Wallis C."/>
            <person name="Davis I.J."/>
            <person name="Harris S."/>
            <person name="Eisen J.A."/>
            <person name="Holcombe L.J."/>
            <person name="O'Flynn C."/>
        </authorList>
    </citation>
    <scope>NUCLEOTIDE SEQUENCE [LARGE SCALE GENOMIC DNA]</scope>
    <source>
        <strain evidence="1 2">OH1047_COT-310</strain>
    </source>
</reference>
<comment type="caution">
    <text evidence="1">The sequence shown here is derived from an EMBL/GenBank/DDBJ whole genome shotgun (WGS) entry which is preliminary data.</text>
</comment>
<protein>
    <submittedName>
        <fullName evidence="1">Heme-binding protein</fullName>
    </submittedName>
</protein>